<protein>
    <recommendedName>
        <fullName evidence="6">Angio-associated migratory cell protein</fullName>
    </recommendedName>
</protein>
<dbReference type="GO" id="GO:0005829">
    <property type="term" value="C:cytosol"/>
    <property type="evidence" value="ECO:0007669"/>
    <property type="project" value="TreeGrafter"/>
</dbReference>
<gene>
    <name evidence="9" type="primary">LOC107749391</name>
</gene>
<keyword evidence="3 7" id="KW-0853">WD repeat</keyword>
<keyword evidence="2" id="KW-0963">Cytoplasm</keyword>
<dbReference type="AlphaFoldDB" id="A0A673N396"/>
<evidence type="ECO:0000256" key="8">
    <source>
        <dbReference type="SAM" id="MobiDB-lite"/>
    </source>
</evidence>
<accession>A0A673N396</accession>
<dbReference type="PANTHER" id="PTHR19857">
    <property type="entry name" value="MITOCHONDRIAL DIVISION PROTEIN 1-RELATED"/>
    <property type="match status" value="1"/>
</dbReference>
<dbReference type="InterPro" id="IPR015943">
    <property type="entry name" value="WD40/YVTN_repeat-like_dom_sf"/>
</dbReference>
<name>A0A673N396_9TELE</name>
<feature type="compositionally biased region" description="Low complexity" evidence="8">
    <location>
        <begin position="44"/>
        <end position="53"/>
    </location>
</feature>
<dbReference type="Ensembl" id="ENSSRHT00000097647.1">
    <property type="protein sequence ID" value="ENSSRHP00000095066.1"/>
    <property type="gene ID" value="ENSSRHG00000046576.1"/>
</dbReference>
<dbReference type="InterPro" id="IPR036322">
    <property type="entry name" value="WD40_repeat_dom_sf"/>
</dbReference>
<evidence type="ECO:0000313" key="10">
    <source>
        <dbReference type="Proteomes" id="UP000472270"/>
    </source>
</evidence>
<comment type="subcellular location">
    <subcellularLocation>
        <location evidence="1">Cytoplasm</location>
    </subcellularLocation>
</comment>
<dbReference type="FunFam" id="2.130.10.10:FF:000074">
    <property type="entry name" value="Angio-associated migratory cell protein-like protein"/>
    <property type="match status" value="1"/>
</dbReference>
<evidence type="ECO:0000256" key="3">
    <source>
        <dbReference type="ARBA" id="ARBA00022574"/>
    </source>
</evidence>
<dbReference type="SUPFAM" id="SSF50978">
    <property type="entry name" value="WD40 repeat-like"/>
    <property type="match status" value="1"/>
</dbReference>
<feature type="region of interest" description="Disordered" evidence="8">
    <location>
        <begin position="26"/>
        <end position="73"/>
    </location>
</feature>
<dbReference type="Gene3D" id="2.130.10.10">
    <property type="entry name" value="YVTN repeat-like/Quinoprotein amine dehydrogenase"/>
    <property type="match status" value="1"/>
</dbReference>
<dbReference type="Proteomes" id="UP000472270">
    <property type="component" value="Unassembled WGS sequence"/>
</dbReference>
<keyword evidence="4" id="KW-0677">Repeat</keyword>
<evidence type="ECO:0000256" key="1">
    <source>
        <dbReference type="ARBA" id="ARBA00004496"/>
    </source>
</evidence>
<dbReference type="InterPro" id="IPR051179">
    <property type="entry name" value="WD_repeat_multifunction"/>
</dbReference>
<feature type="repeat" description="WD" evidence="7">
    <location>
        <begin position="76"/>
        <end position="118"/>
    </location>
</feature>
<dbReference type="SMART" id="SM00320">
    <property type="entry name" value="WD40"/>
    <property type="match status" value="7"/>
</dbReference>
<sequence length="402" mass="44351">MDNPEEDSLNLYEDEEIIEVIELNDTEQTAEDLAEELEDVDFSEAGNAGNAGNADDDGWEAEDEMESEQDDSELTFSKHTGSVFCVSLDPVSNSLAVTGGEDDRAFVWSVSDGDVLFECTGHKDSVTCAAFSCDSKLVVSADMSGLIKVWKVENKEEIWSFEVGDLEWLEWHPCAPVLLAGTADGNVWMWKIPSGECKTFQGPSCQATSGKILPDGKRAIVGYEDGSLRLWDLKQGNAVYVIKGNSSSTYHWLSSEGHWCRYRRVLCSFSNENSEAKDSMQEQDSNSVESVGFCNVLPLVAVAYLDGTLAIYDMNSQSLRHRCKHEVGVVHLQWEEASAVIYTCNLAGVVTLWDARSGVMMSEYRGHSAEILDFVLNRDASVAVTAGGDHQAKVFCLQRPDR</sequence>
<evidence type="ECO:0000256" key="4">
    <source>
        <dbReference type="ARBA" id="ARBA00022737"/>
    </source>
</evidence>
<reference evidence="9" key="1">
    <citation type="submission" date="2025-08" db="UniProtKB">
        <authorList>
            <consortium name="Ensembl"/>
        </authorList>
    </citation>
    <scope>IDENTIFICATION</scope>
</reference>
<comment type="function">
    <text evidence="5">Plays a role in angiogenesis and cell migration. In smooth muscle cell migration, may act through the RhoA pathway.</text>
</comment>
<dbReference type="CDD" id="cd00200">
    <property type="entry name" value="WD40"/>
    <property type="match status" value="1"/>
</dbReference>
<feature type="compositionally biased region" description="Acidic residues" evidence="8">
    <location>
        <begin position="54"/>
        <end position="73"/>
    </location>
</feature>
<evidence type="ECO:0000256" key="5">
    <source>
        <dbReference type="ARBA" id="ARBA00059273"/>
    </source>
</evidence>
<dbReference type="InterPro" id="IPR001680">
    <property type="entry name" value="WD40_rpt"/>
</dbReference>
<dbReference type="PROSITE" id="PS50294">
    <property type="entry name" value="WD_REPEATS_REGION"/>
    <property type="match status" value="1"/>
</dbReference>
<dbReference type="PROSITE" id="PS50082">
    <property type="entry name" value="WD_REPEATS_2"/>
    <property type="match status" value="3"/>
</dbReference>
<evidence type="ECO:0000256" key="7">
    <source>
        <dbReference type="PROSITE-ProRule" id="PRU00221"/>
    </source>
</evidence>
<evidence type="ECO:0000256" key="2">
    <source>
        <dbReference type="ARBA" id="ARBA00022490"/>
    </source>
</evidence>
<evidence type="ECO:0000256" key="6">
    <source>
        <dbReference type="ARBA" id="ARBA00072425"/>
    </source>
</evidence>
<keyword evidence="10" id="KW-1185">Reference proteome</keyword>
<feature type="compositionally biased region" description="Acidic residues" evidence="8">
    <location>
        <begin position="26"/>
        <end position="42"/>
    </location>
</feature>
<feature type="repeat" description="WD" evidence="7">
    <location>
        <begin position="119"/>
        <end position="160"/>
    </location>
</feature>
<organism evidence="9 10">
    <name type="scientific">Sinocyclocheilus rhinocerous</name>
    <dbReference type="NCBI Taxonomy" id="307959"/>
    <lineage>
        <taxon>Eukaryota</taxon>
        <taxon>Metazoa</taxon>
        <taxon>Chordata</taxon>
        <taxon>Craniata</taxon>
        <taxon>Vertebrata</taxon>
        <taxon>Euteleostomi</taxon>
        <taxon>Actinopterygii</taxon>
        <taxon>Neopterygii</taxon>
        <taxon>Teleostei</taxon>
        <taxon>Ostariophysi</taxon>
        <taxon>Cypriniformes</taxon>
        <taxon>Cyprinidae</taxon>
        <taxon>Cyprininae</taxon>
        <taxon>Sinocyclocheilus</taxon>
    </lineage>
</organism>
<reference evidence="9" key="2">
    <citation type="submission" date="2025-09" db="UniProtKB">
        <authorList>
            <consortium name="Ensembl"/>
        </authorList>
    </citation>
    <scope>IDENTIFICATION</scope>
</reference>
<proteinExistence type="predicted"/>
<evidence type="ECO:0000313" key="9">
    <source>
        <dbReference type="Ensembl" id="ENSSRHP00000095066.1"/>
    </source>
</evidence>
<feature type="repeat" description="WD" evidence="7">
    <location>
        <begin position="214"/>
        <end position="241"/>
    </location>
</feature>
<dbReference type="Pfam" id="PF00400">
    <property type="entry name" value="WD40"/>
    <property type="match status" value="3"/>
</dbReference>
<dbReference type="PANTHER" id="PTHR19857:SF8">
    <property type="entry name" value="ANGIO-ASSOCIATED MIGRATORY CELL PROTEIN"/>
    <property type="match status" value="1"/>
</dbReference>